<reference evidence="1 2" key="1">
    <citation type="submission" date="2019-03" db="EMBL/GenBank/DDBJ databases">
        <title>Single cell metagenomics reveals metabolic interactions within the superorganism composed of flagellate Streblomastix strix and complex community of Bacteroidetes bacteria on its surface.</title>
        <authorList>
            <person name="Treitli S.C."/>
            <person name="Kolisko M."/>
            <person name="Husnik F."/>
            <person name="Keeling P."/>
            <person name="Hampl V."/>
        </authorList>
    </citation>
    <scope>NUCLEOTIDE SEQUENCE [LARGE SCALE GENOMIC DNA]</scope>
    <source>
        <strain evidence="1">ST1C</strain>
    </source>
</reference>
<dbReference type="EMBL" id="SNRW01011754">
    <property type="protein sequence ID" value="KAA6374732.1"/>
    <property type="molecule type" value="Genomic_DNA"/>
</dbReference>
<comment type="caution">
    <text evidence="1">The sequence shown here is derived from an EMBL/GenBank/DDBJ whole genome shotgun (WGS) entry which is preliminary data.</text>
</comment>
<feature type="non-terminal residue" evidence="1">
    <location>
        <position position="155"/>
    </location>
</feature>
<dbReference type="Proteomes" id="UP000324800">
    <property type="component" value="Unassembled WGS sequence"/>
</dbReference>
<name>A0A5J4UXC6_9EUKA</name>
<gene>
    <name evidence="1" type="ORF">EZS28_029741</name>
</gene>
<proteinExistence type="predicted"/>
<protein>
    <submittedName>
        <fullName evidence="1">Uncharacterized protein</fullName>
    </submittedName>
</protein>
<evidence type="ECO:0000313" key="1">
    <source>
        <dbReference type="EMBL" id="KAA6374732.1"/>
    </source>
</evidence>
<evidence type="ECO:0000313" key="2">
    <source>
        <dbReference type="Proteomes" id="UP000324800"/>
    </source>
</evidence>
<dbReference type="AlphaFoldDB" id="A0A5J4UXC6"/>
<sequence length="155" mass="17649">MPTILTDTALYFPVPVFPLPRQHASYSVLVCFFTDTIRLSTSSALHGIVHTLHIPLGKQRTDPVTQRCSFMLPVLLLHAPMTQCPYGPMPQRLREDIYRVPATLYQSFVLMISHKIKLVLKLRIASDSGRCRPLARTYFQKIDFFPALSNHQGIL</sequence>
<accession>A0A5J4UXC6</accession>
<organism evidence="1 2">
    <name type="scientific">Streblomastix strix</name>
    <dbReference type="NCBI Taxonomy" id="222440"/>
    <lineage>
        <taxon>Eukaryota</taxon>
        <taxon>Metamonada</taxon>
        <taxon>Preaxostyla</taxon>
        <taxon>Oxymonadida</taxon>
        <taxon>Streblomastigidae</taxon>
        <taxon>Streblomastix</taxon>
    </lineage>
</organism>